<dbReference type="AlphaFoldDB" id="A0A0K2UQC4"/>
<sequence length="37" mass="4454">MLVKISKLWQIIIDFSETKQYVWGGPKPRQNHSILLW</sequence>
<organism evidence="1">
    <name type="scientific">Lepeophtheirus salmonis</name>
    <name type="common">Salmon louse</name>
    <name type="synonym">Caligus salmonis</name>
    <dbReference type="NCBI Taxonomy" id="72036"/>
    <lineage>
        <taxon>Eukaryota</taxon>
        <taxon>Metazoa</taxon>
        <taxon>Ecdysozoa</taxon>
        <taxon>Arthropoda</taxon>
        <taxon>Crustacea</taxon>
        <taxon>Multicrustacea</taxon>
        <taxon>Hexanauplia</taxon>
        <taxon>Copepoda</taxon>
        <taxon>Siphonostomatoida</taxon>
        <taxon>Caligidae</taxon>
        <taxon>Lepeophtheirus</taxon>
    </lineage>
</organism>
<evidence type="ECO:0000313" key="1">
    <source>
        <dbReference type="EMBL" id="CDW40072.1"/>
    </source>
</evidence>
<proteinExistence type="predicted"/>
<dbReference type="EMBL" id="HACA01022711">
    <property type="protein sequence ID" value="CDW40072.1"/>
    <property type="molecule type" value="Transcribed_RNA"/>
</dbReference>
<reference evidence="1" key="1">
    <citation type="submission" date="2014-05" db="EMBL/GenBank/DDBJ databases">
        <authorList>
            <person name="Chronopoulou M."/>
        </authorList>
    </citation>
    <scope>NUCLEOTIDE SEQUENCE</scope>
    <source>
        <tissue evidence="1">Whole organism</tissue>
    </source>
</reference>
<protein>
    <submittedName>
        <fullName evidence="1">Uncharacterized protein</fullName>
    </submittedName>
</protein>
<accession>A0A0K2UQC4</accession>
<name>A0A0K2UQC4_LEPSM</name>